<dbReference type="GO" id="GO:0008270">
    <property type="term" value="F:zinc ion binding"/>
    <property type="evidence" value="ECO:0007669"/>
    <property type="project" value="InterPro"/>
</dbReference>
<dbReference type="Pfam" id="PF00884">
    <property type="entry name" value="Sulfatase"/>
    <property type="match status" value="1"/>
</dbReference>
<dbReference type="SMART" id="SM00910">
    <property type="entry name" value="HIRAN"/>
    <property type="match status" value="1"/>
</dbReference>
<dbReference type="GO" id="GO:0016250">
    <property type="term" value="F:N-sulfoglucosamine sulfohydrolase activity"/>
    <property type="evidence" value="ECO:0007669"/>
    <property type="project" value="UniProtKB-EC"/>
</dbReference>
<dbReference type="Pfam" id="PF16347">
    <property type="entry name" value="SGSH_C"/>
    <property type="match status" value="1"/>
</dbReference>
<evidence type="ECO:0000256" key="1">
    <source>
        <dbReference type="ARBA" id="ARBA00001913"/>
    </source>
</evidence>
<protein>
    <submittedName>
        <fullName evidence="7">SGSH</fullName>
        <ecNumber evidence="7">3.10.1.1</ecNumber>
    </submittedName>
</protein>
<feature type="region of interest" description="Disordered" evidence="5">
    <location>
        <begin position="109"/>
        <end position="184"/>
    </location>
</feature>
<comment type="cofactor">
    <cofactor evidence="1">
        <name>Ca(2+)</name>
        <dbReference type="ChEBI" id="CHEBI:29108"/>
    </cofactor>
</comment>
<dbReference type="Gene3D" id="3.30.70.2330">
    <property type="match status" value="1"/>
</dbReference>
<dbReference type="InterPro" id="IPR000917">
    <property type="entry name" value="Sulfatase_N"/>
</dbReference>
<evidence type="ECO:0000313" key="7">
    <source>
        <dbReference type="EMBL" id="CAG2225430.1"/>
    </source>
</evidence>
<feature type="compositionally biased region" description="Basic and acidic residues" evidence="5">
    <location>
        <begin position="163"/>
        <end position="184"/>
    </location>
</feature>
<name>A0A8S3SX91_MYTED</name>
<dbReference type="InterPro" id="IPR014905">
    <property type="entry name" value="HIRAN"/>
</dbReference>
<evidence type="ECO:0000256" key="2">
    <source>
        <dbReference type="ARBA" id="ARBA00008779"/>
    </source>
</evidence>
<proteinExistence type="inferred from homology"/>
<evidence type="ECO:0000313" key="8">
    <source>
        <dbReference type="Proteomes" id="UP000683360"/>
    </source>
</evidence>
<dbReference type="InterPro" id="IPR017850">
    <property type="entry name" value="Alkaline_phosphatase_core_sf"/>
</dbReference>
<evidence type="ECO:0000259" key="6">
    <source>
        <dbReference type="SMART" id="SM00910"/>
    </source>
</evidence>
<dbReference type="CDD" id="cd16027">
    <property type="entry name" value="SGSH"/>
    <property type="match status" value="1"/>
</dbReference>
<dbReference type="Gene3D" id="3.40.720.10">
    <property type="entry name" value="Alkaline Phosphatase, subunit A"/>
    <property type="match status" value="1"/>
</dbReference>
<dbReference type="EC" id="3.10.1.1" evidence="7"/>
<dbReference type="GO" id="GO:0030200">
    <property type="term" value="P:heparan sulfate proteoglycan catabolic process"/>
    <property type="evidence" value="ECO:0007669"/>
    <property type="project" value="TreeGrafter"/>
</dbReference>
<dbReference type="GO" id="GO:0016818">
    <property type="term" value="F:hydrolase activity, acting on acid anhydrides, in phosphorus-containing anhydrides"/>
    <property type="evidence" value="ECO:0007669"/>
    <property type="project" value="InterPro"/>
</dbReference>
<feature type="domain" description="HIRAN" evidence="6">
    <location>
        <begin position="247"/>
        <end position="347"/>
    </location>
</feature>
<evidence type="ECO:0000256" key="3">
    <source>
        <dbReference type="ARBA" id="ARBA00022723"/>
    </source>
</evidence>
<dbReference type="AlphaFoldDB" id="A0A8S3SX91"/>
<keyword evidence="4 7" id="KW-0378">Hydrolase</keyword>
<comment type="caution">
    <text evidence="7">The sequence shown here is derived from an EMBL/GenBank/DDBJ whole genome shotgun (WGS) entry which is preliminary data.</text>
</comment>
<accession>A0A8S3SX91</accession>
<reference evidence="7" key="1">
    <citation type="submission" date="2021-03" db="EMBL/GenBank/DDBJ databases">
        <authorList>
            <person name="Bekaert M."/>
        </authorList>
    </citation>
    <scope>NUCLEOTIDE SEQUENCE</scope>
</reference>
<organism evidence="7 8">
    <name type="scientific">Mytilus edulis</name>
    <name type="common">Blue mussel</name>
    <dbReference type="NCBI Taxonomy" id="6550"/>
    <lineage>
        <taxon>Eukaryota</taxon>
        <taxon>Metazoa</taxon>
        <taxon>Spiralia</taxon>
        <taxon>Lophotrochozoa</taxon>
        <taxon>Mollusca</taxon>
        <taxon>Bivalvia</taxon>
        <taxon>Autobranchia</taxon>
        <taxon>Pteriomorphia</taxon>
        <taxon>Mytilida</taxon>
        <taxon>Mytiloidea</taxon>
        <taxon>Mytilidae</taxon>
        <taxon>Mytilinae</taxon>
        <taxon>Mytilus</taxon>
    </lineage>
</organism>
<comment type="similarity">
    <text evidence="2">Belongs to the sulfatase family.</text>
</comment>
<evidence type="ECO:0000256" key="4">
    <source>
        <dbReference type="ARBA" id="ARBA00022801"/>
    </source>
</evidence>
<dbReference type="PANTHER" id="PTHR43108:SF6">
    <property type="entry name" value="N-SULPHOGLUCOSAMINE SULPHOHYDROLASE"/>
    <property type="match status" value="1"/>
</dbReference>
<sequence>MAASSIQRWALMLAAYEYTIVYKEGSLNGNADGLSRLPLKTNIEKTPTPGDTILLMEHLATTPVDAKQIQKRIRKDTILSMVLRYILNGWPSKCPSEDIRPISELSAIEDNTTSNTENEPEQIVSAMPSTSNTGVLVVPKTKDVSGRTKRRKGDGKRILSTKEIQEELDSKEKKKKEDEKNKLKRKELREKRKAEKIIEEETKKAKQEQMKRLRELKQIKSKTAKNEKQLKKSKTCGDDTKMKQFTIRPLLAVGMHHYGRRELSVGSNYHLEAEPLNKYDSNAVAIYDGSRKVGNLKREYAAAISSVMKLNLAKSLLDSISSKNVLIIIADDAGFETSVYNNTVCKTPNLNKLAERSSIFTNAFTSVSSCSPSRSVILSGLPQHQNGMYGLHQDVHHFMSFDGVQSLPKIIHKAGIRTGIIGKKHVGPETVYPFDFEETEENNSILQVGRNITNIKLLVRKFLSQDKSSPFLLYIGFHDPHRCGHTHPQYGQFCEKFGDGSPGMGFIPDWTPQTYNPDDVIVPYFVQDTPAARRDIAAQYTTISRLDQGIGLVLKELEIAGYLDDTLIIYTSDNGIPFPNGRTNLYDSGITEPFLLSSPLHRSTWSMEIQKLVSHVDIVPTVLDWFNIQYPQYKLLHNPVILTGKSLLPLLCNKDREAEEVIFTSHNLHEVTMYYPMRSIRTKHFKLLHNLNYLMPFQIDQDFFISNTFQDLLNRTREGISTHWYKNLKQYYYRSQWEFFDLSTDPQERINQIKNEKYTGIIKYLKEQLHQWQNITSDAWICQPQGVLENKGYYKLSPHCFSADYGV</sequence>
<dbReference type="EMBL" id="CAJPWZ010001849">
    <property type="protein sequence ID" value="CAG2225430.1"/>
    <property type="molecule type" value="Genomic_DNA"/>
</dbReference>
<dbReference type="OrthoDB" id="10012954at2759"/>
<dbReference type="FunFam" id="3.40.720.10:FF:000026">
    <property type="entry name" value="N-sulphoglucosamine sulphohydrolase"/>
    <property type="match status" value="1"/>
</dbReference>
<dbReference type="SUPFAM" id="SSF53649">
    <property type="entry name" value="Alkaline phosphatase-like"/>
    <property type="match status" value="1"/>
</dbReference>
<dbReference type="Proteomes" id="UP000683360">
    <property type="component" value="Unassembled WGS sequence"/>
</dbReference>
<evidence type="ECO:0000256" key="5">
    <source>
        <dbReference type="SAM" id="MobiDB-lite"/>
    </source>
</evidence>
<dbReference type="InterPro" id="IPR032506">
    <property type="entry name" value="SGSH_C"/>
</dbReference>
<gene>
    <name evidence="7" type="ORF">MEDL_38563</name>
</gene>
<keyword evidence="3" id="KW-0479">Metal-binding</keyword>
<dbReference type="GO" id="GO:0003676">
    <property type="term" value="F:nucleic acid binding"/>
    <property type="evidence" value="ECO:0007669"/>
    <property type="project" value="InterPro"/>
</dbReference>
<dbReference type="Pfam" id="PF08797">
    <property type="entry name" value="HIRAN"/>
    <property type="match status" value="1"/>
</dbReference>
<dbReference type="PANTHER" id="PTHR43108">
    <property type="entry name" value="N-ACETYLGLUCOSAMINE-6-SULFATASE FAMILY MEMBER"/>
    <property type="match status" value="1"/>
</dbReference>
<keyword evidence="8" id="KW-1185">Reference proteome</keyword>
<dbReference type="GO" id="GO:0006027">
    <property type="term" value="P:glycosaminoglycan catabolic process"/>
    <property type="evidence" value="ECO:0007669"/>
    <property type="project" value="TreeGrafter"/>
</dbReference>